<keyword evidence="3" id="KW-1185">Reference proteome</keyword>
<feature type="domain" description="Clp1 N-terminal" evidence="1">
    <location>
        <begin position="12"/>
        <end position="104"/>
    </location>
</feature>
<organism evidence="2 3">
    <name type="scientific">Molorchus minor</name>
    <dbReference type="NCBI Taxonomy" id="1323400"/>
    <lineage>
        <taxon>Eukaryota</taxon>
        <taxon>Metazoa</taxon>
        <taxon>Ecdysozoa</taxon>
        <taxon>Arthropoda</taxon>
        <taxon>Hexapoda</taxon>
        <taxon>Insecta</taxon>
        <taxon>Pterygota</taxon>
        <taxon>Neoptera</taxon>
        <taxon>Endopterygota</taxon>
        <taxon>Coleoptera</taxon>
        <taxon>Polyphaga</taxon>
        <taxon>Cucujiformia</taxon>
        <taxon>Chrysomeloidea</taxon>
        <taxon>Cerambycidae</taxon>
        <taxon>Lamiinae</taxon>
        <taxon>Monochamini</taxon>
        <taxon>Molorchus</taxon>
    </lineage>
</organism>
<evidence type="ECO:0000313" key="2">
    <source>
        <dbReference type="EMBL" id="KAJ8983106.1"/>
    </source>
</evidence>
<dbReference type="PANTHER" id="PTHR12755:SF6">
    <property type="entry name" value="POLYRIBONUCLEOTIDE 5'-HYDROXYL-KINASE CLP1"/>
    <property type="match status" value="1"/>
</dbReference>
<protein>
    <recommendedName>
        <fullName evidence="1">Clp1 N-terminal domain-containing protein</fullName>
    </recommendedName>
</protein>
<comment type="caution">
    <text evidence="2">The sequence shown here is derived from an EMBL/GenBank/DDBJ whole genome shotgun (WGS) entry which is preliminary data.</text>
</comment>
<accession>A0ABQ9JXM5</accession>
<dbReference type="InterPro" id="IPR032324">
    <property type="entry name" value="Clp1_N"/>
</dbReference>
<dbReference type="Pfam" id="PF16573">
    <property type="entry name" value="CLP1_N"/>
    <property type="match status" value="1"/>
</dbReference>
<dbReference type="Proteomes" id="UP001162164">
    <property type="component" value="Unassembled WGS sequence"/>
</dbReference>
<evidence type="ECO:0000313" key="3">
    <source>
        <dbReference type="Proteomes" id="UP001162164"/>
    </source>
</evidence>
<evidence type="ECO:0000259" key="1">
    <source>
        <dbReference type="Pfam" id="PF16573"/>
    </source>
</evidence>
<dbReference type="EMBL" id="JAPWTJ010000094">
    <property type="protein sequence ID" value="KAJ8983106.1"/>
    <property type="molecule type" value="Genomic_DNA"/>
</dbReference>
<dbReference type="InterPro" id="IPR038239">
    <property type="entry name" value="Clp1_N_sf"/>
</dbReference>
<proteinExistence type="predicted"/>
<dbReference type="InterPro" id="IPR045116">
    <property type="entry name" value="Clp1/Grc3"/>
</dbReference>
<dbReference type="Gene3D" id="2.60.120.1030">
    <property type="entry name" value="Clp1, DNA binding domain"/>
    <property type="match status" value="1"/>
</dbReference>
<dbReference type="PANTHER" id="PTHR12755">
    <property type="entry name" value="CLEAVAGE/POLYADENYLATION FACTOR IA SUBUNIT CLP1P"/>
    <property type="match status" value="1"/>
</dbReference>
<gene>
    <name evidence="2" type="ORF">NQ317_001849</name>
</gene>
<sequence>MSEDKRILQEFKLEVDNELRFEVESKNEKVYLTLKSGLAEVFGTELVKAKTYEFIAGAKVAVYTWHGCVIEVKGKTDVIYTAKETPMVMYSNCHGALEFMRAEAEKEGKRVP</sequence>
<reference evidence="2" key="1">
    <citation type="journal article" date="2023" name="Insect Mol. Biol.">
        <title>Genome sequencing provides insights into the evolution of gene families encoding plant cell wall-degrading enzymes in longhorned beetles.</title>
        <authorList>
            <person name="Shin N.R."/>
            <person name="Okamura Y."/>
            <person name="Kirsch R."/>
            <person name="Pauchet Y."/>
        </authorList>
    </citation>
    <scope>NUCLEOTIDE SEQUENCE</scope>
    <source>
        <strain evidence="2">MMC_N1</strain>
    </source>
</reference>
<name>A0ABQ9JXM5_9CUCU</name>